<evidence type="ECO:0000313" key="3">
    <source>
        <dbReference type="Proteomes" id="UP000274843"/>
    </source>
</evidence>
<reference evidence="2 3" key="1">
    <citation type="submission" date="2018-11" db="EMBL/GenBank/DDBJ databases">
        <title>Sequencing the genomes of 1000 actinobacteria strains.</title>
        <authorList>
            <person name="Klenk H.-P."/>
        </authorList>
    </citation>
    <scope>NUCLEOTIDE SEQUENCE [LARGE SCALE GENOMIC DNA]</scope>
    <source>
        <strain evidence="2 3">DSM 44348</strain>
    </source>
</reference>
<keyword evidence="3" id="KW-1185">Reference proteome</keyword>
<feature type="signal peptide" evidence="1">
    <location>
        <begin position="1"/>
        <end position="28"/>
    </location>
</feature>
<dbReference type="EMBL" id="RKHY01000001">
    <property type="protein sequence ID" value="ROS37997.1"/>
    <property type="molecule type" value="Genomic_DNA"/>
</dbReference>
<dbReference type="Proteomes" id="UP000274843">
    <property type="component" value="Unassembled WGS sequence"/>
</dbReference>
<dbReference type="AlphaFoldDB" id="A0A3N2GN16"/>
<keyword evidence="1" id="KW-0732">Signal</keyword>
<dbReference type="RefSeq" id="WP_167498942.1">
    <property type="nucleotide sequence ID" value="NZ_RKHY01000001.1"/>
</dbReference>
<protein>
    <recommendedName>
        <fullName evidence="4">Secreted protein</fullName>
    </recommendedName>
</protein>
<name>A0A3N2GN16_9PSEU</name>
<organism evidence="2 3">
    <name type="scientific">Amycolatopsis thermoflava</name>
    <dbReference type="NCBI Taxonomy" id="84480"/>
    <lineage>
        <taxon>Bacteria</taxon>
        <taxon>Bacillati</taxon>
        <taxon>Actinomycetota</taxon>
        <taxon>Actinomycetes</taxon>
        <taxon>Pseudonocardiales</taxon>
        <taxon>Pseudonocardiaceae</taxon>
        <taxon>Amycolatopsis</taxon>
        <taxon>Amycolatopsis methanolica group</taxon>
    </lineage>
</organism>
<proteinExistence type="predicted"/>
<evidence type="ECO:0000256" key="1">
    <source>
        <dbReference type="SAM" id="SignalP"/>
    </source>
</evidence>
<feature type="chain" id="PRO_5018285150" description="Secreted protein" evidence="1">
    <location>
        <begin position="29"/>
        <end position="84"/>
    </location>
</feature>
<accession>A0A3N2GN16</accession>
<dbReference type="GeneID" id="301849278"/>
<evidence type="ECO:0000313" key="2">
    <source>
        <dbReference type="EMBL" id="ROS37997.1"/>
    </source>
</evidence>
<evidence type="ECO:0008006" key="4">
    <source>
        <dbReference type="Google" id="ProtNLM"/>
    </source>
</evidence>
<comment type="caution">
    <text evidence="2">The sequence shown here is derived from an EMBL/GenBank/DDBJ whole genome shotgun (WGS) entry which is preliminary data.</text>
</comment>
<gene>
    <name evidence="2" type="ORF">EDD35_0261</name>
</gene>
<sequence>MKRNVIRSLIAVATLGSALALTQVPASAQEAGWAPVQDLGSAYFCQAAGIAGQTFGRWQPGDWRCVGPVLWVRNDPLLGGGTPA</sequence>